<sequence length="172" mass="19362">MKVIIDTNVLIAANGRDCPQVTPKCQLRTGQYLRDIKENGIIVIDNQWLILKEYRNKVNQTGQPGIGDAFLKWVLTNQTNSQRCQQVKIHPSEDNSFQEFPDDPQLKKFDPSDRKFVAVALAAQDCPPIINAVDSDWAEFYEALTIYGISIEFLCGEIVSPQTTQAQVPNPP</sequence>
<organism evidence="1 2">
    <name type="scientific">Microcystis aeruginosa NIES-298</name>
    <dbReference type="NCBI Taxonomy" id="449468"/>
    <lineage>
        <taxon>Bacteria</taxon>
        <taxon>Bacillati</taxon>
        <taxon>Cyanobacteriota</taxon>
        <taxon>Cyanophyceae</taxon>
        <taxon>Oscillatoriophycideae</taxon>
        <taxon>Chroococcales</taxon>
        <taxon>Microcystaceae</taxon>
        <taxon>Microcystis</taxon>
    </lineage>
</organism>
<proteinExistence type="predicted"/>
<evidence type="ECO:0000313" key="2">
    <source>
        <dbReference type="Proteomes" id="UP000236321"/>
    </source>
</evidence>
<gene>
    <name evidence="1" type="ORF">BGM30_37320</name>
</gene>
<protein>
    <submittedName>
        <fullName evidence="1">Uncharacterized protein</fullName>
    </submittedName>
</protein>
<reference evidence="2" key="1">
    <citation type="submission" date="2017-12" db="EMBL/GenBank/DDBJ databases">
        <title>Improved Draft Genome Sequence of Microcystis aeruginosa NIES-298, a Microcystin-Producing Cyanobacterium from Lake Kasumigaura, Japan.</title>
        <authorList>
            <person name="Yamaguchi H."/>
            <person name="Suzuki S."/>
            <person name="Kawachi M."/>
        </authorList>
    </citation>
    <scope>NUCLEOTIDE SEQUENCE [LARGE SCALE GENOMIC DNA]</scope>
    <source>
        <strain evidence="2">NIES-298</strain>
    </source>
</reference>
<dbReference type="AlphaFoldDB" id="A0A2H6BWU5"/>
<comment type="caution">
    <text evidence="1">The sequence shown here is derived from an EMBL/GenBank/DDBJ whole genome shotgun (WGS) entry which is preliminary data.</text>
</comment>
<dbReference type="EMBL" id="BEYQ01000013">
    <property type="protein sequence ID" value="GBD54639.1"/>
    <property type="molecule type" value="Genomic_DNA"/>
</dbReference>
<accession>A0A2H6BWU5</accession>
<name>A0A2H6BWU5_MICAE</name>
<dbReference type="Proteomes" id="UP000236321">
    <property type="component" value="Unassembled WGS sequence"/>
</dbReference>
<dbReference type="RefSeq" id="WP_002801404.1">
    <property type="nucleotide sequence ID" value="NZ_BEIU01000014.1"/>
</dbReference>
<evidence type="ECO:0000313" key="1">
    <source>
        <dbReference type="EMBL" id="GBD54639.1"/>
    </source>
</evidence>